<dbReference type="InterPro" id="IPR013848">
    <property type="entry name" value="Methylthiotransferase_N"/>
</dbReference>
<dbReference type="PROSITE" id="PS01278">
    <property type="entry name" value="MTTASE_RADICAL"/>
    <property type="match status" value="1"/>
</dbReference>
<dbReference type="Proteomes" id="UP000823613">
    <property type="component" value="Unassembled WGS sequence"/>
</dbReference>
<feature type="binding site" evidence="13">
    <location>
        <position position="204"/>
    </location>
    <ligand>
        <name>[4Fe-4S] cluster</name>
        <dbReference type="ChEBI" id="CHEBI:49883"/>
        <label>2</label>
        <note>4Fe-4S-S-AdoMet</note>
    </ligand>
</feature>
<dbReference type="FunFam" id="3.40.50.12160:FF:000003">
    <property type="entry name" value="CDK5 regulatory subunit-associated protein 1"/>
    <property type="match status" value="1"/>
</dbReference>
<dbReference type="GO" id="GO:0035597">
    <property type="term" value="F:tRNA-2-methylthio-N(6)-dimethylallyladenosine(37) synthase activity"/>
    <property type="evidence" value="ECO:0007669"/>
    <property type="project" value="UniProtKB-EC"/>
</dbReference>
<evidence type="ECO:0000256" key="7">
    <source>
        <dbReference type="ARBA" id="ARBA00023014"/>
    </source>
</evidence>
<comment type="similarity">
    <text evidence="13">Belongs to the methylthiotransferase family. MiaB subfamily.</text>
</comment>
<feature type="domain" description="TRAM" evidence="14">
    <location>
        <begin position="415"/>
        <end position="478"/>
    </location>
</feature>
<proteinExistence type="inferred from homology"/>
<evidence type="ECO:0000259" key="16">
    <source>
        <dbReference type="PROSITE" id="PS51918"/>
    </source>
</evidence>
<feature type="binding site" evidence="13">
    <location>
        <position position="201"/>
    </location>
    <ligand>
        <name>[4Fe-4S] cluster</name>
        <dbReference type="ChEBI" id="CHEBI:49883"/>
        <label>2</label>
        <note>4Fe-4S-S-AdoMet</note>
    </ligand>
</feature>
<dbReference type="Pfam" id="PF01938">
    <property type="entry name" value="TRAM"/>
    <property type="match status" value="1"/>
</dbReference>
<dbReference type="Gene3D" id="3.80.30.20">
    <property type="entry name" value="tm_1862 like domain"/>
    <property type="match status" value="1"/>
</dbReference>
<comment type="function">
    <text evidence="1 13">Catalyzes the methylthiolation of N6-(dimethylallyl)adenosine (i(6)A), leading to the formation of 2-methylthio-N6-(dimethylallyl)adenosine (ms(2)i(6)A) at position 37 in tRNAs that read codons beginning with uridine.</text>
</comment>
<dbReference type="HAMAP" id="MF_01864">
    <property type="entry name" value="tRNA_metthiotr_MiaB"/>
    <property type="match status" value="1"/>
</dbReference>
<evidence type="ECO:0000256" key="6">
    <source>
        <dbReference type="ARBA" id="ARBA00023004"/>
    </source>
</evidence>
<dbReference type="InterPro" id="IPR007197">
    <property type="entry name" value="rSAM"/>
</dbReference>
<comment type="caution">
    <text evidence="17">The sequence shown here is derived from an EMBL/GenBank/DDBJ whole genome shotgun (WGS) entry which is preliminary data.</text>
</comment>
<keyword evidence="2 13" id="KW-0004">4Fe-4S</keyword>
<evidence type="ECO:0000256" key="12">
    <source>
        <dbReference type="ARBA" id="ARBA00081141"/>
    </source>
</evidence>
<evidence type="ECO:0000313" key="18">
    <source>
        <dbReference type="Proteomes" id="UP000823613"/>
    </source>
</evidence>
<keyword evidence="4 13" id="KW-0949">S-adenosyl-L-methionine</keyword>
<dbReference type="InterPro" id="IPR006638">
    <property type="entry name" value="Elp3/MiaA/NifB-like_rSAM"/>
</dbReference>
<dbReference type="InterPro" id="IPR023404">
    <property type="entry name" value="rSAM_horseshoe"/>
</dbReference>
<dbReference type="InterPro" id="IPR020612">
    <property type="entry name" value="Methylthiotransferase_CS"/>
</dbReference>
<dbReference type="CDD" id="cd01335">
    <property type="entry name" value="Radical_SAM"/>
    <property type="match status" value="1"/>
</dbReference>
<keyword evidence="5 13" id="KW-0479">Metal-binding</keyword>
<keyword evidence="6 13" id="KW-0408">Iron</keyword>
<evidence type="ECO:0000256" key="1">
    <source>
        <dbReference type="ARBA" id="ARBA00003234"/>
    </source>
</evidence>
<evidence type="ECO:0000256" key="3">
    <source>
        <dbReference type="ARBA" id="ARBA00022679"/>
    </source>
</evidence>
<feature type="binding site" evidence="13">
    <location>
        <position position="87"/>
    </location>
    <ligand>
        <name>[4Fe-4S] cluster</name>
        <dbReference type="ChEBI" id="CHEBI:49883"/>
        <label>1</label>
    </ligand>
</feature>
<dbReference type="EC" id="2.8.4.3" evidence="8 13"/>
<feature type="domain" description="MTTase N-terminal" evidence="15">
    <location>
        <begin position="42"/>
        <end position="160"/>
    </location>
</feature>
<evidence type="ECO:0000259" key="14">
    <source>
        <dbReference type="PROSITE" id="PS50926"/>
    </source>
</evidence>
<evidence type="ECO:0000313" key="17">
    <source>
        <dbReference type="EMBL" id="MBO8427368.1"/>
    </source>
</evidence>
<evidence type="ECO:0000256" key="9">
    <source>
        <dbReference type="ARBA" id="ARBA00051425"/>
    </source>
</evidence>
<dbReference type="SFLD" id="SFLDG01061">
    <property type="entry name" value="methylthiotransferase"/>
    <property type="match status" value="1"/>
</dbReference>
<dbReference type="NCBIfam" id="TIGR00089">
    <property type="entry name" value="MiaB/RimO family radical SAM methylthiotransferase"/>
    <property type="match status" value="1"/>
</dbReference>
<dbReference type="PROSITE" id="PS50926">
    <property type="entry name" value="TRAM"/>
    <property type="match status" value="1"/>
</dbReference>
<feature type="binding site" evidence="13">
    <location>
        <position position="51"/>
    </location>
    <ligand>
        <name>[4Fe-4S] cluster</name>
        <dbReference type="ChEBI" id="CHEBI:49883"/>
        <label>1</label>
    </ligand>
</feature>
<dbReference type="GO" id="GO:0005829">
    <property type="term" value="C:cytosol"/>
    <property type="evidence" value="ECO:0007669"/>
    <property type="project" value="TreeGrafter"/>
</dbReference>
<reference evidence="17" key="1">
    <citation type="submission" date="2020-10" db="EMBL/GenBank/DDBJ databases">
        <authorList>
            <person name="Gilroy R."/>
        </authorList>
    </citation>
    <scope>NUCLEOTIDE SEQUENCE</scope>
    <source>
        <strain evidence="17">11159</strain>
    </source>
</reference>
<evidence type="ECO:0000256" key="5">
    <source>
        <dbReference type="ARBA" id="ARBA00022723"/>
    </source>
</evidence>
<dbReference type="InterPro" id="IPR006463">
    <property type="entry name" value="MiaB_methiolase"/>
</dbReference>
<dbReference type="SFLD" id="SFLDG01082">
    <property type="entry name" value="B12-binding_domain_containing"/>
    <property type="match status" value="1"/>
</dbReference>
<name>A0A9D9DH15_9BACL</name>
<comment type="subcellular location">
    <subcellularLocation>
        <location evidence="13">Cytoplasm</location>
    </subcellularLocation>
</comment>
<protein>
    <recommendedName>
        <fullName evidence="10 13">tRNA-2-methylthio-N(6)-dimethylallyladenosine synthase</fullName>
        <ecNumber evidence="8 13">2.8.4.3</ecNumber>
    </recommendedName>
    <alternativeName>
        <fullName evidence="12 13">(Dimethylallyl)adenosine tRNA methylthiotransferase MiaB</fullName>
    </alternativeName>
    <alternativeName>
        <fullName evidence="11 13">tRNA-i(6)A37 methylthiotransferase</fullName>
    </alternativeName>
</protein>
<feature type="binding site" evidence="13">
    <location>
        <position position="197"/>
    </location>
    <ligand>
        <name>[4Fe-4S] cluster</name>
        <dbReference type="ChEBI" id="CHEBI:49883"/>
        <label>2</label>
        <note>4Fe-4S-S-AdoMet</note>
    </ligand>
</feature>
<reference evidence="17" key="2">
    <citation type="journal article" date="2021" name="PeerJ">
        <title>Extensive microbial diversity within the chicken gut microbiome revealed by metagenomics and culture.</title>
        <authorList>
            <person name="Gilroy R."/>
            <person name="Ravi A."/>
            <person name="Getino M."/>
            <person name="Pursley I."/>
            <person name="Horton D.L."/>
            <person name="Alikhan N.F."/>
            <person name="Baker D."/>
            <person name="Gharbi K."/>
            <person name="Hall N."/>
            <person name="Watson M."/>
            <person name="Adriaenssens E.M."/>
            <person name="Foster-Nyarko E."/>
            <person name="Jarju S."/>
            <person name="Secka A."/>
            <person name="Antonio M."/>
            <person name="Oren A."/>
            <person name="Chaudhuri R.R."/>
            <person name="La Ragione R."/>
            <person name="Hildebrand F."/>
            <person name="Pallen M.J."/>
        </authorList>
    </citation>
    <scope>NUCLEOTIDE SEQUENCE</scope>
    <source>
        <strain evidence="17">11159</strain>
    </source>
</reference>
<organism evidence="17 18">
    <name type="scientific">Candidatus Onthovivens merdipullorum</name>
    <dbReference type="NCBI Taxonomy" id="2840889"/>
    <lineage>
        <taxon>Bacteria</taxon>
        <taxon>Bacillati</taxon>
        <taxon>Bacillota</taxon>
        <taxon>Bacilli</taxon>
        <taxon>Bacillales</taxon>
        <taxon>Candidatus Onthovivens</taxon>
    </lineage>
</organism>
<comment type="cofactor">
    <cofactor evidence="13">
        <name>[4Fe-4S] cluster</name>
        <dbReference type="ChEBI" id="CHEBI:49883"/>
    </cofactor>
    <text evidence="13">Binds 2 [4Fe-4S] clusters. One cluster is coordinated with 3 cysteines and an exchangeable S-adenosyl-L-methionine.</text>
</comment>
<dbReference type="PROSITE" id="PS51449">
    <property type="entry name" value="MTTASE_N"/>
    <property type="match status" value="1"/>
</dbReference>
<keyword evidence="13" id="KW-0819">tRNA processing</keyword>
<feature type="binding site" evidence="13">
    <location>
        <position position="121"/>
    </location>
    <ligand>
        <name>[4Fe-4S] cluster</name>
        <dbReference type="ChEBI" id="CHEBI:49883"/>
        <label>1</label>
    </ligand>
</feature>
<dbReference type="InterPro" id="IPR005839">
    <property type="entry name" value="Methylthiotransferase"/>
</dbReference>
<dbReference type="Pfam" id="PF04055">
    <property type="entry name" value="Radical_SAM"/>
    <property type="match status" value="1"/>
</dbReference>
<sequence>MRKVEFIDIPNLEKARLRKHNADTIFFSFNPSKEALIYFKNKKYFIRTYGCQSNIRDEETMSGILDKLGMIKTYNENEADVAILNTCAVRENAEDKVFGQIGDFKKIKEQNKKLILLICGCMIEQKHIIDKILSTFPYVDIMFGTHNIKDLVLLLSNYIDNNIRYVDVSSYEGDIIEDLPVKRLETYKAFVNITYGCNNFCSYCIVPYTRGKERSRSEEEILKECEELVKKGYKEITLLGQNVDAYGKDLKNGSTFARLLDKVASLNVPRVRFLTSYPSDFKDEVIDVIAKHSNIMKFIHLPVQSGSNSILKTMNRRYTREEYLELVNKIKNKIPSMEFSTDIIVGFPNESYEEFLDTVSLAREVHYTSAFTFIYSPRVGTPAAKMKDNVTYEEKVKRFKELVKELEIDFNFYAQRMVGNTYEVLVEEVSKKNKNLLSGYTENNKVVHFKGDKSLIGNIVKVKILENHLYSLIGEIVNE</sequence>
<dbReference type="Gene3D" id="3.40.50.12160">
    <property type="entry name" value="Methylthiotransferase, N-terminal domain"/>
    <property type="match status" value="1"/>
</dbReference>
<dbReference type="GO" id="GO:0051539">
    <property type="term" value="F:4 iron, 4 sulfur cluster binding"/>
    <property type="evidence" value="ECO:0007669"/>
    <property type="project" value="UniProtKB-UniRule"/>
</dbReference>
<dbReference type="SFLD" id="SFLDS00029">
    <property type="entry name" value="Radical_SAM"/>
    <property type="match status" value="1"/>
</dbReference>
<dbReference type="FunFam" id="3.80.30.20:FF:000001">
    <property type="entry name" value="tRNA-2-methylthio-N(6)-dimethylallyladenosine synthase 2"/>
    <property type="match status" value="1"/>
</dbReference>
<dbReference type="InterPro" id="IPR058240">
    <property type="entry name" value="rSAM_sf"/>
</dbReference>
<dbReference type="SMART" id="SM00729">
    <property type="entry name" value="Elp3"/>
    <property type="match status" value="1"/>
</dbReference>
<feature type="domain" description="Radical SAM core" evidence="16">
    <location>
        <begin position="183"/>
        <end position="413"/>
    </location>
</feature>
<dbReference type="PANTHER" id="PTHR43020">
    <property type="entry name" value="CDK5 REGULATORY SUBUNIT-ASSOCIATED PROTEIN 1"/>
    <property type="match status" value="1"/>
</dbReference>
<dbReference type="SFLD" id="SFLDF00273">
    <property type="entry name" value="(dimethylallyl)adenosine_tRNA"/>
    <property type="match status" value="1"/>
</dbReference>
<dbReference type="NCBIfam" id="TIGR01574">
    <property type="entry name" value="miaB-methiolase"/>
    <property type="match status" value="1"/>
</dbReference>
<evidence type="ECO:0000256" key="13">
    <source>
        <dbReference type="HAMAP-Rule" id="MF_01864"/>
    </source>
</evidence>
<dbReference type="EMBL" id="JADIMY010000049">
    <property type="protein sequence ID" value="MBO8427368.1"/>
    <property type="molecule type" value="Genomic_DNA"/>
</dbReference>
<accession>A0A9D9DH15</accession>
<comment type="subunit">
    <text evidence="13">Monomer.</text>
</comment>
<evidence type="ECO:0000256" key="2">
    <source>
        <dbReference type="ARBA" id="ARBA00022485"/>
    </source>
</evidence>
<keyword evidence="7 13" id="KW-0411">Iron-sulfur</keyword>
<comment type="catalytic activity">
    <reaction evidence="9 13">
        <text>N(6)-dimethylallyladenosine(37) in tRNA + (sulfur carrier)-SH + AH2 + 2 S-adenosyl-L-methionine = 2-methylsulfanyl-N(6)-dimethylallyladenosine(37) in tRNA + (sulfur carrier)-H + 5'-deoxyadenosine + L-methionine + A + S-adenosyl-L-homocysteine + 2 H(+)</text>
        <dbReference type="Rhea" id="RHEA:37067"/>
        <dbReference type="Rhea" id="RHEA-COMP:10375"/>
        <dbReference type="Rhea" id="RHEA-COMP:10376"/>
        <dbReference type="Rhea" id="RHEA-COMP:14737"/>
        <dbReference type="Rhea" id="RHEA-COMP:14739"/>
        <dbReference type="ChEBI" id="CHEBI:13193"/>
        <dbReference type="ChEBI" id="CHEBI:15378"/>
        <dbReference type="ChEBI" id="CHEBI:17319"/>
        <dbReference type="ChEBI" id="CHEBI:17499"/>
        <dbReference type="ChEBI" id="CHEBI:29917"/>
        <dbReference type="ChEBI" id="CHEBI:57844"/>
        <dbReference type="ChEBI" id="CHEBI:57856"/>
        <dbReference type="ChEBI" id="CHEBI:59789"/>
        <dbReference type="ChEBI" id="CHEBI:64428"/>
        <dbReference type="ChEBI" id="CHEBI:74415"/>
        <dbReference type="ChEBI" id="CHEBI:74417"/>
        <dbReference type="EC" id="2.8.4.3"/>
    </reaction>
</comment>
<dbReference type="InterPro" id="IPR002792">
    <property type="entry name" value="TRAM_dom"/>
</dbReference>
<evidence type="ECO:0000259" key="15">
    <source>
        <dbReference type="PROSITE" id="PS51449"/>
    </source>
</evidence>
<dbReference type="InterPro" id="IPR038135">
    <property type="entry name" value="Methylthiotransferase_N_sf"/>
</dbReference>
<evidence type="ECO:0000256" key="8">
    <source>
        <dbReference type="ARBA" id="ARBA00033765"/>
    </source>
</evidence>
<dbReference type="AlphaFoldDB" id="A0A9D9DH15"/>
<dbReference type="SUPFAM" id="SSF102114">
    <property type="entry name" value="Radical SAM enzymes"/>
    <property type="match status" value="1"/>
</dbReference>
<evidence type="ECO:0000256" key="4">
    <source>
        <dbReference type="ARBA" id="ARBA00022691"/>
    </source>
</evidence>
<dbReference type="PANTHER" id="PTHR43020:SF2">
    <property type="entry name" value="MITOCHONDRIAL TRNA METHYLTHIOTRANSFERASE CDK5RAP1"/>
    <property type="match status" value="1"/>
</dbReference>
<dbReference type="Pfam" id="PF00919">
    <property type="entry name" value="UPF0004"/>
    <property type="match status" value="1"/>
</dbReference>
<keyword evidence="13" id="KW-0963">Cytoplasm</keyword>
<evidence type="ECO:0000256" key="11">
    <source>
        <dbReference type="ARBA" id="ARBA00080698"/>
    </source>
</evidence>
<evidence type="ECO:0000256" key="10">
    <source>
        <dbReference type="ARBA" id="ARBA00068570"/>
    </source>
</evidence>
<dbReference type="GO" id="GO:0046872">
    <property type="term" value="F:metal ion binding"/>
    <property type="evidence" value="ECO:0007669"/>
    <property type="project" value="UniProtKB-KW"/>
</dbReference>
<gene>
    <name evidence="13 17" type="primary">miaB</name>
    <name evidence="17" type="ORF">IAC58_02260</name>
</gene>
<dbReference type="PROSITE" id="PS51918">
    <property type="entry name" value="RADICAL_SAM"/>
    <property type="match status" value="1"/>
</dbReference>
<keyword evidence="3 13" id="KW-0808">Transferase</keyword>